<evidence type="ECO:0000256" key="1">
    <source>
        <dbReference type="SAM" id="MobiDB-lite"/>
    </source>
</evidence>
<dbReference type="RefSeq" id="WP_243365514.1">
    <property type="nucleotide sequence ID" value="NZ_CP094348.1"/>
</dbReference>
<proteinExistence type="predicted"/>
<keyword evidence="2" id="KW-0812">Transmembrane</keyword>
<feature type="signal peptide" evidence="3">
    <location>
        <begin position="1"/>
        <end position="19"/>
    </location>
</feature>
<organism evidence="4 5">
    <name type="scientific">Macrococcus armenti</name>
    <dbReference type="NCBI Taxonomy" id="2875764"/>
    <lineage>
        <taxon>Bacteria</taxon>
        <taxon>Bacillati</taxon>
        <taxon>Bacillota</taxon>
        <taxon>Bacilli</taxon>
        <taxon>Bacillales</taxon>
        <taxon>Staphylococcaceae</taxon>
        <taxon>Macrococcus</taxon>
    </lineage>
</organism>
<keyword evidence="3" id="KW-0732">Signal</keyword>
<evidence type="ECO:0000313" key="5">
    <source>
        <dbReference type="Proteomes" id="UP000830343"/>
    </source>
</evidence>
<sequence>MRNICLLLLLFLMPIPAFANELPPTVLYFEDAQAKPLKYHFNVNDELNYETDDDGYYIFNNTINEIEVDGQKIPIKVGQMHIIHVTEPINENEEHTTNKEETTVEKEQHVKENKREPANNSKDVTTVKVLTPSFTPSEPVNVYLNDGKKRVAANKTKDGIVHFRNLDTRKTYTVTTDSTTTPVSIKQGESRLLKLHTNALAPKVRAIRVEKKHAPVKQSLAVQLNREKKTDEVKTRNSDTSIRKLTDTDKSKKQNDVESKDKEYTYTKREIISPEKNTQIKQAKPQIPVKLGDFGEVQNTPEQYDQYTTQTKDRNVTQGTSPLQEKLRSDKDKTSENNFNHSINKSSEVSNKQIEINNSELPETGETYNIAFLSILLFAYGSAIIYLSRLIK</sequence>
<feature type="transmembrane region" description="Helical" evidence="2">
    <location>
        <begin position="368"/>
        <end position="387"/>
    </location>
</feature>
<name>A0ABY3ZYU3_9STAP</name>
<dbReference type="Proteomes" id="UP000830343">
    <property type="component" value="Chromosome"/>
</dbReference>
<reference evidence="4" key="1">
    <citation type="submission" date="2022-03" db="EMBL/GenBank/DDBJ databases">
        <authorList>
            <person name="Vrbovska V."/>
            <person name="Kovarovic V."/>
            <person name="Botka T."/>
            <person name="Pantucek R."/>
        </authorList>
    </citation>
    <scope>NUCLEOTIDE SEQUENCE</scope>
    <source>
        <strain evidence="4">CCM 2609</strain>
    </source>
</reference>
<feature type="compositionally biased region" description="Polar residues" evidence="1">
    <location>
        <begin position="336"/>
        <end position="351"/>
    </location>
</feature>
<keyword evidence="5" id="KW-1185">Reference proteome</keyword>
<feature type="region of interest" description="Disordered" evidence="1">
    <location>
        <begin position="89"/>
        <end position="117"/>
    </location>
</feature>
<feature type="compositionally biased region" description="Basic and acidic residues" evidence="1">
    <location>
        <begin position="92"/>
        <end position="117"/>
    </location>
</feature>
<keyword evidence="2" id="KW-1133">Transmembrane helix</keyword>
<accession>A0ABY3ZYU3</accession>
<feature type="chain" id="PRO_5045817814" description="LPXTG cell wall anchor domain-containing protein" evidence="3">
    <location>
        <begin position="20"/>
        <end position="392"/>
    </location>
</feature>
<feature type="region of interest" description="Disordered" evidence="1">
    <location>
        <begin position="227"/>
        <end position="261"/>
    </location>
</feature>
<evidence type="ECO:0008006" key="6">
    <source>
        <dbReference type="Google" id="ProtNLM"/>
    </source>
</evidence>
<evidence type="ECO:0000256" key="3">
    <source>
        <dbReference type="SAM" id="SignalP"/>
    </source>
</evidence>
<evidence type="ECO:0000256" key="2">
    <source>
        <dbReference type="SAM" id="Phobius"/>
    </source>
</evidence>
<feature type="region of interest" description="Disordered" evidence="1">
    <location>
        <begin position="313"/>
        <end position="351"/>
    </location>
</feature>
<keyword evidence="2" id="KW-0472">Membrane</keyword>
<protein>
    <recommendedName>
        <fullName evidence="6">LPXTG cell wall anchor domain-containing protein</fullName>
    </recommendedName>
</protein>
<dbReference type="EMBL" id="CP094348">
    <property type="protein sequence ID" value="UOB20168.1"/>
    <property type="molecule type" value="Genomic_DNA"/>
</dbReference>
<reference evidence="4" key="2">
    <citation type="submission" date="2022-04" db="EMBL/GenBank/DDBJ databases">
        <title>Antimicrobial genetic elements in methicillin-resistant Macrococcus armenti.</title>
        <authorList>
            <person name="Keller J.E."/>
            <person name="Schwendener S."/>
            <person name="Pantucek R."/>
            <person name="Perreten V."/>
        </authorList>
    </citation>
    <scope>NUCLEOTIDE SEQUENCE</scope>
    <source>
        <strain evidence="4">CCM 2609</strain>
    </source>
</reference>
<evidence type="ECO:0000313" key="4">
    <source>
        <dbReference type="EMBL" id="UOB20168.1"/>
    </source>
</evidence>
<feature type="compositionally biased region" description="Polar residues" evidence="1">
    <location>
        <begin position="313"/>
        <end position="323"/>
    </location>
</feature>
<gene>
    <name evidence="4" type="ORF">MRZ06_09210</name>
</gene>
<feature type="compositionally biased region" description="Basic and acidic residues" evidence="1">
    <location>
        <begin position="325"/>
        <end position="335"/>
    </location>
</feature>